<evidence type="ECO:0000313" key="7">
    <source>
        <dbReference type="Proteomes" id="UP000037460"/>
    </source>
</evidence>
<feature type="binding site" description="axial binding residue" evidence="5">
    <location>
        <position position="165"/>
    </location>
    <ligand>
        <name>chlorophyll b</name>
        <dbReference type="ChEBI" id="CHEBI:61721"/>
        <label>1</label>
    </ligand>
    <ligandPart>
        <name>Mg</name>
        <dbReference type="ChEBI" id="CHEBI:25107"/>
    </ligandPart>
</feature>
<evidence type="ECO:0000256" key="2">
    <source>
        <dbReference type="ARBA" id="ARBA00022528"/>
    </source>
</evidence>
<keyword evidence="2" id="KW-0150">Chloroplast</keyword>
<dbReference type="SUPFAM" id="SSF103511">
    <property type="entry name" value="Chlorophyll a-b binding protein"/>
    <property type="match status" value="1"/>
</dbReference>
<organism evidence="6 7">
    <name type="scientific">Chrysochromulina tobinii</name>
    <dbReference type="NCBI Taxonomy" id="1460289"/>
    <lineage>
        <taxon>Eukaryota</taxon>
        <taxon>Haptista</taxon>
        <taxon>Haptophyta</taxon>
        <taxon>Prymnesiophyceae</taxon>
        <taxon>Prymnesiales</taxon>
        <taxon>Chrysochromulinaceae</taxon>
        <taxon>Chrysochromulina</taxon>
    </lineage>
</organism>
<keyword evidence="5" id="KW-0148">Chlorophyll</keyword>
<reference evidence="7" key="1">
    <citation type="journal article" date="2015" name="PLoS Genet.">
        <title>Genome Sequence and Transcriptome Analyses of Chrysochromulina tobin: Metabolic Tools for Enhanced Algal Fitness in the Prominent Order Prymnesiales (Haptophyceae).</title>
        <authorList>
            <person name="Hovde B.T."/>
            <person name="Deodato C.R."/>
            <person name="Hunsperger H.M."/>
            <person name="Ryken S.A."/>
            <person name="Yost W."/>
            <person name="Jha R.K."/>
            <person name="Patterson J."/>
            <person name="Monnat R.J. Jr."/>
            <person name="Barlow S.B."/>
            <person name="Starkenburg S.R."/>
            <person name="Cattolico R.A."/>
        </authorList>
    </citation>
    <scope>NUCLEOTIDE SEQUENCE</scope>
    <source>
        <strain evidence="7">CCMP291</strain>
    </source>
</reference>
<evidence type="ECO:0000256" key="5">
    <source>
        <dbReference type="PIRSR" id="PIRSR601344-1"/>
    </source>
</evidence>
<feature type="binding site" evidence="5">
    <location>
        <position position="200"/>
    </location>
    <ligand>
        <name>chlorophyll a</name>
        <dbReference type="ChEBI" id="CHEBI:58416"/>
        <label>1</label>
    </ligand>
</feature>
<feature type="binding site" evidence="5">
    <location>
        <position position="70"/>
    </location>
    <ligand>
        <name>chlorophyll a</name>
        <dbReference type="ChEBI" id="CHEBI:58416"/>
        <label>1</label>
    </ligand>
</feature>
<feature type="binding site" evidence="5">
    <location>
        <position position="76"/>
    </location>
    <ligand>
        <name>chlorophyll a</name>
        <dbReference type="ChEBI" id="CHEBI:58416"/>
        <label>1</label>
    </ligand>
</feature>
<proteinExistence type="predicted"/>
<dbReference type="GO" id="GO:0009507">
    <property type="term" value="C:chloroplast"/>
    <property type="evidence" value="ECO:0007669"/>
    <property type="project" value="UniProtKB-SubCell"/>
</dbReference>
<evidence type="ECO:0000313" key="6">
    <source>
        <dbReference type="EMBL" id="KOO35960.1"/>
    </source>
</evidence>
<feature type="binding site" evidence="5">
    <location>
        <position position="98"/>
    </location>
    <ligand>
        <name>chlorophyll a</name>
        <dbReference type="ChEBI" id="CHEBI:58416"/>
        <label>1</label>
    </ligand>
</feature>
<feature type="binding site" description="axial binding residue" evidence="5">
    <location>
        <position position="52"/>
    </location>
    <ligand>
        <name>chlorophyll b</name>
        <dbReference type="ChEBI" id="CHEBI:61721"/>
        <label>1</label>
    </ligand>
    <ligandPart>
        <name>Mg</name>
        <dbReference type="ChEBI" id="CHEBI:25107"/>
    </ligandPart>
</feature>
<comment type="caution">
    <text evidence="6">The sequence shown here is derived from an EMBL/GenBank/DDBJ whole genome shotgun (WGS) entry which is preliminary data.</text>
</comment>
<keyword evidence="7" id="KW-1185">Reference proteome</keyword>
<sequence length="230" mass="24573">MLAVLSAPAAFLPAVQLPASRSHVQMRIDDTFAPAGMGKEYLQQPRKPLSEYVGASQELAAFPGGVVQPWDPMSFSKLNMVSGNNPDVGWLREAELKHGRMSMLAVTGIIVQSSGIHLPGNAEIDFSGASNWATAPTTLPLVAWSQVLLFIGLVEGCTSQGLFDLYNGVGTREPGNLGPFFGSGMLSKDKKAADLMRLKELKNGRLAMIAWAGIMSNHFIPGALPGCMFN</sequence>
<dbReference type="OrthoDB" id="423598at2759"/>
<dbReference type="GO" id="GO:0016168">
    <property type="term" value="F:chlorophyll binding"/>
    <property type="evidence" value="ECO:0007669"/>
    <property type="project" value="UniProtKB-KW"/>
</dbReference>
<protein>
    <submittedName>
        <fullName evidence="6">Light-harvesting protein</fullName>
    </submittedName>
</protein>
<dbReference type="AlphaFoldDB" id="A0A0M0KAW4"/>
<feature type="binding site" evidence="5">
    <location>
        <position position="205"/>
    </location>
    <ligand>
        <name>chlorophyll a</name>
        <dbReference type="ChEBI" id="CHEBI:58416"/>
        <label>1</label>
    </ligand>
</feature>
<dbReference type="Proteomes" id="UP000037460">
    <property type="component" value="Unassembled WGS sequence"/>
</dbReference>
<dbReference type="EMBL" id="JWZX01000693">
    <property type="protein sequence ID" value="KOO35960.1"/>
    <property type="molecule type" value="Genomic_DNA"/>
</dbReference>
<dbReference type="Gene3D" id="1.10.3460.10">
    <property type="entry name" value="Chlorophyll a/b binding protein domain"/>
    <property type="match status" value="1"/>
</dbReference>
<feature type="binding site" evidence="5">
    <location>
        <position position="95"/>
    </location>
    <ligand>
        <name>chlorophyll a</name>
        <dbReference type="ChEBI" id="CHEBI:58416"/>
        <label>1</label>
    </ligand>
</feature>
<keyword evidence="5" id="KW-0157">Chromophore</keyword>
<accession>A0A0M0KAW4</accession>
<keyword evidence="4" id="KW-0934">Plastid</keyword>
<dbReference type="InterPro" id="IPR022796">
    <property type="entry name" value="Chloroa_b-bind"/>
</dbReference>
<evidence type="ECO:0000256" key="3">
    <source>
        <dbReference type="ARBA" id="ARBA00022531"/>
    </source>
</evidence>
<name>A0A0M0KAW4_9EUKA</name>
<comment type="subcellular location">
    <subcellularLocation>
        <location evidence="1">Plastid</location>
        <location evidence="1">Chloroplast</location>
    </subcellularLocation>
</comment>
<feature type="binding site" description="axial binding residue" evidence="5">
    <location>
        <position position="100"/>
    </location>
    <ligand>
        <name>chlorophyll b</name>
        <dbReference type="ChEBI" id="CHEBI:61721"/>
        <label>1</label>
    </ligand>
    <ligandPart>
        <name>Mg</name>
        <dbReference type="ChEBI" id="CHEBI:25107"/>
    </ligandPart>
</feature>
<evidence type="ECO:0000256" key="4">
    <source>
        <dbReference type="ARBA" id="ARBA00022640"/>
    </source>
</evidence>
<gene>
    <name evidence="6" type="ORF">Ctob_008986</name>
</gene>
<dbReference type="Pfam" id="PF00504">
    <property type="entry name" value="Chloroa_b-bind"/>
    <property type="match status" value="1"/>
</dbReference>
<feature type="binding site" description="axial binding residue" evidence="5">
    <location>
        <position position="155"/>
    </location>
    <ligand>
        <name>chlorophyll b</name>
        <dbReference type="ChEBI" id="CHEBI:61721"/>
        <label>1</label>
    </ligand>
    <ligandPart>
        <name>Mg</name>
        <dbReference type="ChEBI" id="CHEBI:25107"/>
    </ligandPart>
</feature>
<dbReference type="GO" id="GO:0009765">
    <property type="term" value="P:photosynthesis, light harvesting"/>
    <property type="evidence" value="ECO:0007669"/>
    <property type="project" value="InterPro"/>
</dbReference>
<dbReference type="InterPro" id="IPR001344">
    <property type="entry name" value="Chloro_AB-bd_pln"/>
</dbReference>
<keyword evidence="3" id="KW-0602">Photosynthesis</keyword>
<feature type="binding site" evidence="5">
    <location>
        <position position="203"/>
    </location>
    <ligand>
        <name>chlorophyll a</name>
        <dbReference type="ChEBI" id="CHEBI:58416"/>
        <label>1</label>
    </ligand>
</feature>
<dbReference type="PANTHER" id="PTHR21649">
    <property type="entry name" value="CHLOROPHYLL A/B BINDING PROTEIN"/>
    <property type="match status" value="1"/>
</dbReference>
<evidence type="ECO:0000256" key="1">
    <source>
        <dbReference type="ARBA" id="ARBA00004229"/>
    </source>
</evidence>
<dbReference type="GO" id="GO:0016020">
    <property type="term" value="C:membrane"/>
    <property type="evidence" value="ECO:0007669"/>
    <property type="project" value="InterPro"/>
</dbReference>
<feature type="binding site" evidence="5">
    <location>
        <position position="199"/>
    </location>
    <ligand>
        <name>chlorophyll a</name>
        <dbReference type="ChEBI" id="CHEBI:58416"/>
        <label>1</label>
    </ligand>
</feature>